<dbReference type="PANTHER" id="PTHR31698:SF7">
    <property type="entry name" value="PEPTIDASE M15C DOMAIN-CONTAINING PROTEIN"/>
    <property type="match status" value="1"/>
</dbReference>
<accession>A0ABP0G0Q6</accession>
<name>A0ABP0G0Q6_CLALP</name>
<feature type="chain" id="PRO_5046100342" evidence="1">
    <location>
        <begin position="19"/>
        <end position="294"/>
    </location>
</feature>
<keyword evidence="3" id="KW-1185">Reference proteome</keyword>
<reference evidence="2 3" key="1">
    <citation type="submission" date="2024-02" db="EMBL/GenBank/DDBJ databases">
        <authorList>
            <person name="Daric V."/>
            <person name="Darras S."/>
        </authorList>
    </citation>
    <scope>NUCLEOTIDE SEQUENCE [LARGE SCALE GENOMIC DNA]</scope>
</reference>
<dbReference type="PANTHER" id="PTHR31698">
    <property type="entry name" value="LYSOZYME G FAMILY MEMBER"/>
    <property type="match status" value="1"/>
</dbReference>
<comment type="caution">
    <text evidence="2">The sequence shown here is derived from an EMBL/GenBank/DDBJ whole genome shotgun (WGS) entry which is preliminary data.</text>
</comment>
<organism evidence="2 3">
    <name type="scientific">Clavelina lepadiformis</name>
    <name type="common">Light-bulb sea squirt</name>
    <name type="synonym">Ascidia lepadiformis</name>
    <dbReference type="NCBI Taxonomy" id="159417"/>
    <lineage>
        <taxon>Eukaryota</taxon>
        <taxon>Metazoa</taxon>
        <taxon>Chordata</taxon>
        <taxon>Tunicata</taxon>
        <taxon>Ascidiacea</taxon>
        <taxon>Aplousobranchia</taxon>
        <taxon>Clavelinidae</taxon>
        <taxon>Clavelina</taxon>
    </lineage>
</organism>
<dbReference type="EMBL" id="CAWYQH010000097">
    <property type="protein sequence ID" value="CAK8684394.1"/>
    <property type="molecule type" value="Genomic_DNA"/>
</dbReference>
<evidence type="ECO:0000313" key="2">
    <source>
        <dbReference type="EMBL" id="CAK8684394.1"/>
    </source>
</evidence>
<feature type="signal peptide" evidence="1">
    <location>
        <begin position="1"/>
        <end position="18"/>
    </location>
</feature>
<protein>
    <submittedName>
        <fullName evidence="2">Uncharacterized protein</fullName>
    </submittedName>
</protein>
<evidence type="ECO:0000256" key="1">
    <source>
        <dbReference type="SAM" id="SignalP"/>
    </source>
</evidence>
<gene>
    <name evidence="2" type="ORF">CVLEPA_LOCUS15381</name>
</gene>
<evidence type="ECO:0000313" key="3">
    <source>
        <dbReference type="Proteomes" id="UP001642483"/>
    </source>
</evidence>
<keyword evidence="1" id="KW-0732">Signal</keyword>
<proteinExistence type="predicted"/>
<sequence>MLKLISPLLLFFAPACLARFSPFVPFDSWLRRWSKLIAHPDQRCLNVDGECLYWPTSRCAGGWEEKHNGIRTLPFCHGGGHRRCCFPCDTQCMANEQLWSREDIACNNARGRCQNTTNFCNGIYATGMCGGPFDRQCCDPKISPGGSCPLITFQPTDHVVPFGDLEIRIHPDFIPAMDVISKASKDCGVVSLVGFTFRKRRRKPSSRTRRSGMALYNNHMVGHAVDVFLNTTEGVCDEICIFEGEKPGARCFTDTIASGGLFMDRFEFPLHIDDRFNNDVPAWRKLLKELRRLC</sequence>
<dbReference type="Proteomes" id="UP001642483">
    <property type="component" value="Unassembled WGS sequence"/>
</dbReference>